<keyword evidence="2" id="KW-1185">Reference proteome</keyword>
<evidence type="ECO:0000313" key="2">
    <source>
        <dbReference type="Proteomes" id="UP000729402"/>
    </source>
</evidence>
<proteinExistence type="predicted"/>
<gene>
    <name evidence="1" type="ORF">GUJ93_ZPchr0010g8695</name>
</gene>
<evidence type="ECO:0000313" key="1">
    <source>
        <dbReference type="EMBL" id="KAG8085283.1"/>
    </source>
</evidence>
<dbReference type="AlphaFoldDB" id="A0A8J5W8I7"/>
<reference evidence="1" key="1">
    <citation type="journal article" date="2021" name="bioRxiv">
        <title>Whole Genome Assembly and Annotation of Northern Wild Rice, Zizania palustris L., Supports a Whole Genome Duplication in the Zizania Genus.</title>
        <authorList>
            <person name="Haas M."/>
            <person name="Kono T."/>
            <person name="Macchietto M."/>
            <person name="Millas R."/>
            <person name="McGilp L."/>
            <person name="Shao M."/>
            <person name="Duquette J."/>
            <person name="Hirsch C.N."/>
            <person name="Kimball J."/>
        </authorList>
    </citation>
    <scope>NUCLEOTIDE SEQUENCE</scope>
    <source>
        <tissue evidence="1">Fresh leaf tissue</tissue>
    </source>
</reference>
<dbReference type="Proteomes" id="UP000729402">
    <property type="component" value="Unassembled WGS sequence"/>
</dbReference>
<name>A0A8J5W8I7_ZIZPA</name>
<comment type="caution">
    <text evidence="1">The sequence shown here is derived from an EMBL/GenBank/DDBJ whole genome shotgun (WGS) entry which is preliminary data.</text>
</comment>
<reference evidence="1" key="2">
    <citation type="submission" date="2021-02" db="EMBL/GenBank/DDBJ databases">
        <authorList>
            <person name="Kimball J.A."/>
            <person name="Haas M.W."/>
            <person name="Macchietto M."/>
            <person name="Kono T."/>
            <person name="Duquette J."/>
            <person name="Shao M."/>
        </authorList>
    </citation>
    <scope>NUCLEOTIDE SEQUENCE</scope>
    <source>
        <tissue evidence="1">Fresh leaf tissue</tissue>
    </source>
</reference>
<sequence>MSWHSRVGAVATPALGTRTVSPSRIAGSPPFAMLRADLVPPCPPIRFCAVVHHGLAASRAVTHHDSGGLVRAALAARSGPVWFNLLQSFLRATIALPAPQPRLSSVSCMNVW</sequence>
<protein>
    <submittedName>
        <fullName evidence="1">Uncharacterized protein</fullName>
    </submittedName>
</protein>
<dbReference type="EMBL" id="JAAALK010000082">
    <property type="protein sequence ID" value="KAG8085283.1"/>
    <property type="molecule type" value="Genomic_DNA"/>
</dbReference>
<accession>A0A8J5W8I7</accession>
<organism evidence="1 2">
    <name type="scientific">Zizania palustris</name>
    <name type="common">Northern wild rice</name>
    <dbReference type="NCBI Taxonomy" id="103762"/>
    <lineage>
        <taxon>Eukaryota</taxon>
        <taxon>Viridiplantae</taxon>
        <taxon>Streptophyta</taxon>
        <taxon>Embryophyta</taxon>
        <taxon>Tracheophyta</taxon>
        <taxon>Spermatophyta</taxon>
        <taxon>Magnoliopsida</taxon>
        <taxon>Liliopsida</taxon>
        <taxon>Poales</taxon>
        <taxon>Poaceae</taxon>
        <taxon>BOP clade</taxon>
        <taxon>Oryzoideae</taxon>
        <taxon>Oryzeae</taxon>
        <taxon>Zizaniinae</taxon>
        <taxon>Zizania</taxon>
    </lineage>
</organism>